<keyword evidence="2" id="KW-1185">Reference proteome</keyword>
<reference evidence="1" key="2">
    <citation type="submission" date="2020-11" db="EMBL/GenBank/DDBJ databases">
        <authorList>
            <person name="McCartney M.A."/>
            <person name="Auch B."/>
            <person name="Kono T."/>
            <person name="Mallez S."/>
            <person name="Becker A."/>
            <person name="Gohl D.M."/>
            <person name="Silverstein K.A.T."/>
            <person name="Koren S."/>
            <person name="Bechman K.B."/>
            <person name="Herman A."/>
            <person name="Abrahante J.E."/>
            <person name="Garbe J."/>
        </authorList>
    </citation>
    <scope>NUCLEOTIDE SEQUENCE</scope>
    <source>
        <strain evidence="1">Duluth1</strain>
        <tissue evidence="1">Whole animal</tissue>
    </source>
</reference>
<dbReference type="AlphaFoldDB" id="A0A9D4FF98"/>
<evidence type="ECO:0000313" key="1">
    <source>
        <dbReference type="EMBL" id="KAH3794762.1"/>
    </source>
</evidence>
<protein>
    <submittedName>
        <fullName evidence="1">Uncharacterized protein</fullName>
    </submittedName>
</protein>
<accession>A0A9D4FF98</accession>
<dbReference type="Proteomes" id="UP000828390">
    <property type="component" value="Unassembled WGS sequence"/>
</dbReference>
<evidence type="ECO:0000313" key="2">
    <source>
        <dbReference type="Proteomes" id="UP000828390"/>
    </source>
</evidence>
<comment type="caution">
    <text evidence="1">The sequence shown here is derived from an EMBL/GenBank/DDBJ whole genome shotgun (WGS) entry which is preliminary data.</text>
</comment>
<reference evidence="1" key="1">
    <citation type="journal article" date="2019" name="bioRxiv">
        <title>The Genome of the Zebra Mussel, Dreissena polymorpha: A Resource for Invasive Species Research.</title>
        <authorList>
            <person name="McCartney M.A."/>
            <person name="Auch B."/>
            <person name="Kono T."/>
            <person name="Mallez S."/>
            <person name="Zhang Y."/>
            <person name="Obille A."/>
            <person name="Becker A."/>
            <person name="Abrahante J.E."/>
            <person name="Garbe J."/>
            <person name="Badalamenti J.P."/>
            <person name="Herman A."/>
            <person name="Mangelson H."/>
            <person name="Liachko I."/>
            <person name="Sullivan S."/>
            <person name="Sone E.D."/>
            <person name="Koren S."/>
            <person name="Silverstein K.A.T."/>
            <person name="Beckman K.B."/>
            <person name="Gohl D.M."/>
        </authorList>
    </citation>
    <scope>NUCLEOTIDE SEQUENCE</scope>
    <source>
        <strain evidence="1">Duluth1</strain>
        <tissue evidence="1">Whole animal</tissue>
    </source>
</reference>
<gene>
    <name evidence="1" type="ORF">DPMN_148300</name>
</gene>
<organism evidence="1 2">
    <name type="scientific">Dreissena polymorpha</name>
    <name type="common">Zebra mussel</name>
    <name type="synonym">Mytilus polymorpha</name>
    <dbReference type="NCBI Taxonomy" id="45954"/>
    <lineage>
        <taxon>Eukaryota</taxon>
        <taxon>Metazoa</taxon>
        <taxon>Spiralia</taxon>
        <taxon>Lophotrochozoa</taxon>
        <taxon>Mollusca</taxon>
        <taxon>Bivalvia</taxon>
        <taxon>Autobranchia</taxon>
        <taxon>Heteroconchia</taxon>
        <taxon>Euheterodonta</taxon>
        <taxon>Imparidentia</taxon>
        <taxon>Neoheterodontei</taxon>
        <taxon>Myida</taxon>
        <taxon>Dreissenoidea</taxon>
        <taxon>Dreissenidae</taxon>
        <taxon>Dreissena</taxon>
    </lineage>
</organism>
<sequence length="71" mass="7900">MATINTRSVRGKSAELLQHELEENIALCVVTENLLRAYDGDVVRGELSQDCVWLSDVLRPDRKGGGIVLLY</sequence>
<name>A0A9D4FF98_DREPO</name>
<proteinExistence type="predicted"/>
<dbReference type="EMBL" id="JAIWYP010000007">
    <property type="protein sequence ID" value="KAH3794762.1"/>
    <property type="molecule type" value="Genomic_DNA"/>
</dbReference>